<dbReference type="PIRSF" id="PIRSF016255">
    <property type="entry name" value="eIF3e_su6"/>
    <property type="match status" value="1"/>
</dbReference>
<name>S9U468_9TRYP</name>
<keyword evidence="1 4" id="KW-0963">Cytoplasm</keyword>
<proteinExistence type="inferred from homology"/>
<evidence type="ECO:0000313" key="7">
    <source>
        <dbReference type="EMBL" id="EPY33538.1"/>
    </source>
</evidence>
<evidence type="ECO:0000313" key="6">
    <source>
        <dbReference type="EMBL" id="EPY25562.1"/>
    </source>
</evidence>
<evidence type="ECO:0000256" key="1">
    <source>
        <dbReference type="ARBA" id="ARBA00022490"/>
    </source>
</evidence>
<evidence type="ECO:0000256" key="2">
    <source>
        <dbReference type="ARBA" id="ARBA00022540"/>
    </source>
</evidence>
<protein>
    <recommendedName>
        <fullName evidence="4">Eukaryotic translation initiation factor 3 subunit E</fullName>
    </recommendedName>
</protein>
<dbReference type="Gene3D" id="1.25.40.570">
    <property type="match status" value="1"/>
</dbReference>
<dbReference type="PROSITE" id="PS50250">
    <property type="entry name" value="PCI"/>
    <property type="match status" value="1"/>
</dbReference>
<dbReference type="AlphaFoldDB" id="S9U468"/>
<dbReference type="OrthoDB" id="417252at2759"/>
<comment type="caution">
    <text evidence="6">The sequence shown here is derived from an EMBL/GenBank/DDBJ whole genome shotgun (WGS) entry which is preliminary data.</text>
</comment>
<dbReference type="EMBL" id="ATMH01002168">
    <property type="protein sequence ID" value="EPY33538.1"/>
    <property type="molecule type" value="Genomic_DNA"/>
</dbReference>
<organism evidence="6 9">
    <name type="scientific">Strigomonas culicis</name>
    <dbReference type="NCBI Taxonomy" id="28005"/>
    <lineage>
        <taxon>Eukaryota</taxon>
        <taxon>Discoba</taxon>
        <taxon>Euglenozoa</taxon>
        <taxon>Kinetoplastea</taxon>
        <taxon>Metakinetoplastina</taxon>
        <taxon>Trypanosomatida</taxon>
        <taxon>Trypanosomatidae</taxon>
        <taxon>Strigomonadinae</taxon>
        <taxon>Strigomonas</taxon>
    </lineage>
</organism>
<comment type="similarity">
    <text evidence="4">Belongs to the eIF-3 subunit E family.</text>
</comment>
<dbReference type="GO" id="GO:0005852">
    <property type="term" value="C:eukaryotic translation initiation factor 3 complex"/>
    <property type="evidence" value="ECO:0007669"/>
    <property type="project" value="InterPro"/>
</dbReference>
<keyword evidence="2 4" id="KW-0396">Initiation factor</keyword>
<dbReference type="Proteomes" id="UP000015354">
    <property type="component" value="Unassembled WGS sequence"/>
</dbReference>
<reference evidence="6" key="2">
    <citation type="submission" date="2013-03" db="EMBL/GenBank/DDBJ databases">
        <authorList>
            <person name="Motta M.C.M."/>
            <person name="Martins A.C.A."/>
            <person name="Preta C.M.C.C."/>
            <person name="Silva R."/>
            <person name="de Souza S.S."/>
            <person name="Klein C.C."/>
            <person name="de Almeida L.G.P."/>
            <person name="Cunha O.L."/>
            <person name="Colabardini A.C."/>
            <person name="Lima B.A."/>
            <person name="Machado C.R."/>
            <person name="Soares C.M.A."/>
            <person name="de Menezes C.B.A."/>
            <person name="Bartolomeu D.C."/>
            <person name="Grisard E.C."/>
            <person name="Fantinatti-Garboggini F."/>
            <person name="Rodrigues-Luiz G.F."/>
            <person name="Wagner G."/>
            <person name="Goldman G.H."/>
            <person name="Fietto J.L.R."/>
            <person name="Ciapina L.P."/>
            <person name="Brocchi M."/>
            <person name="Elias M.C."/>
            <person name="Goldman M.H.S."/>
            <person name="Sagot M.-F."/>
            <person name="Pereira M."/>
            <person name="Stoco P.H."/>
            <person name="Teixeira S.M.R."/>
            <person name="de Mendonca-Neto R.P."/>
            <person name="Maciel T.E.F."/>
            <person name="Mendes T.A.O."/>
            <person name="Urmenyi T.P."/>
            <person name="Teixeira M.M.G."/>
            <person name="de Camargo E.F.P."/>
            <person name="de Sousa W."/>
            <person name="Schenkman S."/>
            <person name="de Vasconcelos A.T.R."/>
        </authorList>
    </citation>
    <scope>NUCLEOTIDE SEQUENCE</scope>
</reference>
<dbReference type="Pfam" id="PF01399">
    <property type="entry name" value="PCI"/>
    <property type="match status" value="1"/>
</dbReference>
<accession>S9U468</accession>
<sequence length="410" mass="47085">MSDTQMLQRVLPHLDKHLALGLLSFYQHKGYPVDDAVQTMFNHTSLLPEGGVRPEHEARTQELIERVAPALDYFFDKPIDDEVYTYRFKLTSSEVEQLRTQGELSVDYLHDKQITKQMMRDVMNLAFCFYDKGAYGDAAEMLSLCQCISGSDLPMDYILWGKLVCDSAAAAWQSAVETADRIHDNQNSADDEAFRMNKGTTVRARAWLLHGVLFPFFKGGTQYHTKLLFYIFDHKSDYVYRRVVETVCPHYLRYICAAVLLNRTRHNNFREAAAMANSIYEYSDVLTRLVSLIHKCELEDAIALLPQVGDLLDEDFFLLDFKEDILENARLLIFQRYMAIHSVVSIPHVAERLNMTKEDAEVWLVNLISSSKQRAKIDSVNEQLNMVPQSKAVDAVVYDKLENGPNSRRS</sequence>
<dbReference type="InterPro" id="IPR036390">
    <property type="entry name" value="WH_DNA-bd_sf"/>
</dbReference>
<dbReference type="PANTHER" id="PTHR10317">
    <property type="entry name" value="EUKARYOTIC TRANSLATION INITIATION FACTOR 3 SUBUNIT E"/>
    <property type="match status" value="1"/>
</dbReference>
<evidence type="ECO:0000313" key="8">
    <source>
        <dbReference type="EMBL" id="EPY36705.1"/>
    </source>
</evidence>
<comment type="subunit">
    <text evidence="4">Component of the eukaryotic translation initiation factor 3 (eIF-3) complex.</text>
</comment>
<dbReference type="EMBL" id="ATMH01000448">
    <property type="protein sequence ID" value="EPY36705.1"/>
    <property type="molecule type" value="Genomic_DNA"/>
</dbReference>
<dbReference type="EMBL" id="ATMH01006681">
    <property type="protein sequence ID" value="EPY25562.1"/>
    <property type="molecule type" value="Genomic_DNA"/>
</dbReference>
<comment type="subcellular location">
    <subcellularLocation>
        <location evidence="4">Cytoplasm</location>
    </subcellularLocation>
</comment>
<feature type="domain" description="PCI" evidence="5">
    <location>
        <begin position="216"/>
        <end position="391"/>
    </location>
</feature>
<keyword evidence="9" id="KW-1185">Reference proteome</keyword>
<gene>
    <name evidence="8" type="ORF">STCU_00448</name>
    <name evidence="7" type="ORF">STCU_02168</name>
    <name evidence="6" type="ORF">STCU_06681</name>
</gene>
<evidence type="ECO:0000256" key="4">
    <source>
        <dbReference type="PIRNR" id="PIRNR016255"/>
    </source>
</evidence>
<keyword evidence="3 4" id="KW-0648">Protein biosynthesis</keyword>
<reference evidence="6 9" key="1">
    <citation type="journal article" date="2013" name="PLoS ONE">
        <title>Predicting the Proteins of Angomonas deanei, Strigomonas culicis and Their Respective Endosymbionts Reveals New Aspects of the Trypanosomatidae Family.</title>
        <authorList>
            <person name="Motta M.C."/>
            <person name="Martins A.C."/>
            <person name="de Souza S.S."/>
            <person name="Catta-Preta C.M."/>
            <person name="Silva R."/>
            <person name="Klein C.C."/>
            <person name="de Almeida L.G."/>
            <person name="de Lima Cunha O."/>
            <person name="Ciapina L.P."/>
            <person name="Brocchi M."/>
            <person name="Colabardini A.C."/>
            <person name="de Araujo Lima B."/>
            <person name="Machado C.R."/>
            <person name="de Almeida Soares C.M."/>
            <person name="Probst C.M."/>
            <person name="de Menezes C.B."/>
            <person name="Thompson C.E."/>
            <person name="Bartholomeu D.C."/>
            <person name="Gradia D.F."/>
            <person name="Pavoni D.P."/>
            <person name="Grisard E.C."/>
            <person name="Fantinatti-Garboggini F."/>
            <person name="Marchini F.K."/>
            <person name="Rodrigues-Luiz G.F."/>
            <person name="Wagner G."/>
            <person name="Goldman G.H."/>
            <person name="Fietto J.L."/>
            <person name="Elias M.C."/>
            <person name="Goldman M.H."/>
            <person name="Sagot M.F."/>
            <person name="Pereira M."/>
            <person name="Stoco P.H."/>
            <person name="de Mendonca-Neto R.P."/>
            <person name="Teixeira S.M."/>
            <person name="Maciel T.E."/>
            <person name="de Oliveira Mendes T.A."/>
            <person name="Urmenyi T.P."/>
            <person name="de Souza W."/>
            <person name="Schenkman S."/>
            <person name="de Vasconcelos A.T."/>
        </authorList>
    </citation>
    <scope>NUCLEOTIDE SEQUENCE [LARGE SCALE GENOMIC DNA]</scope>
</reference>
<evidence type="ECO:0000313" key="9">
    <source>
        <dbReference type="Proteomes" id="UP000015354"/>
    </source>
</evidence>
<evidence type="ECO:0000259" key="5">
    <source>
        <dbReference type="PROSITE" id="PS50250"/>
    </source>
</evidence>
<dbReference type="InterPro" id="IPR000717">
    <property type="entry name" value="PCI_dom"/>
</dbReference>
<evidence type="ECO:0000256" key="3">
    <source>
        <dbReference type="ARBA" id="ARBA00022917"/>
    </source>
</evidence>
<dbReference type="InterPro" id="IPR016650">
    <property type="entry name" value="eIF3e"/>
</dbReference>
<dbReference type="GO" id="GO:0003743">
    <property type="term" value="F:translation initiation factor activity"/>
    <property type="evidence" value="ECO:0007669"/>
    <property type="project" value="UniProtKB-KW"/>
</dbReference>
<dbReference type="SMART" id="SM00088">
    <property type="entry name" value="PINT"/>
    <property type="match status" value="1"/>
</dbReference>
<dbReference type="SUPFAM" id="SSF46785">
    <property type="entry name" value="Winged helix' DNA-binding domain"/>
    <property type="match status" value="1"/>
</dbReference>